<evidence type="ECO:0000313" key="2">
    <source>
        <dbReference type="Proteomes" id="UP000095283"/>
    </source>
</evidence>
<dbReference type="WBParaSite" id="Hba_15829">
    <property type="protein sequence ID" value="Hba_15829"/>
    <property type="gene ID" value="Hba_15829"/>
</dbReference>
<dbReference type="AlphaFoldDB" id="A0A1I7XED8"/>
<keyword evidence="2" id="KW-1185">Reference proteome</keyword>
<accession>A0A1I7XED8</accession>
<sequence length="66" mass="7285">MFNLMQRCQTLPRPGPSEAPPPPPHRRGGTLTRKNKDLDINRLINEIDMRATALSSIISYEGGVGV</sequence>
<name>A0A1I7XED8_HETBA</name>
<feature type="region of interest" description="Disordered" evidence="1">
    <location>
        <begin position="1"/>
        <end position="36"/>
    </location>
</feature>
<reference evidence="3" key="1">
    <citation type="submission" date="2016-11" db="UniProtKB">
        <authorList>
            <consortium name="WormBaseParasite"/>
        </authorList>
    </citation>
    <scope>IDENTIFICATION</scope>
</reference>
<feature type="compositionally biased region" description="Pro residues" evidence="1">
    <location>
        <begin position="13"/>
        <end position="23"/>
    </location>
</feature>
<protein>
    <submittedName>
        <fullName evidence="3">Uncharacterized protein</fullName>
    </submittedName>
</protein>
<evidence type="ECO:0000313" key="3">
    <source>
        <dbReference type="WBParaSite" id="Hba_15829"/>
    </source>
</evidence>
<dbReference type="Proteomes" id="UP000095283">
    <property type="component" value="Unplaced"/>
</dbReference>
<proteinExistence type="predicted"/>
<organism evidence="2 3">
    <name type="scientific">Heterorhabditis bacteriophora</name>
    <name type="common">Entomopathogenic nematode worm</name>
    <dbReference type="NCBI Taxonomy" id="37862"/>
    <lineage>
        <taxon>Eukaryota</taxon>
        <taxon>Metazoa</taxon>
        <taxon>Ecdysozoa</taxon>
        <taxon>Nematoda</taxon>
        <taxon>Chromadorea</taxon>
        <taxon>Rhabditida</taxon>
        <taxon>Rhabditina</taxon>
        <taxon>Rhabditomorpha</taxon>
        <taxon>Strongyloidea</taxon>
        <taxon>Heterorhabditidae</taxon>
        <taxon>Heterorhabditis</taxon>
    </lineage>
</organism>
<evidence type="ECO:0000256" key="1">
    <source>
        <dbReference type="SAM" id="MobiDB-lite"/>
    </source>
</evidence>